<accession>A0A7N0ZYR1</accession>
<evidence type="ECO:0000313" key="1">
    <source>
        <dbReference type="EnsemblPlants" id="Kaladp0055s0297.1.v1.1.CDS.1"/>
    </source>
</evidence>
<dbReference type="Gramene" id="Kaladp0055s0297.1.v1.1">
    <property type="protein sequence ID" value="Kaladp0055s0297.1.v1.1.CDS.1"/>
    <property type="gene ID" value="Kaladp0055s0297.v1.1"/>
</dbReference>
<proteinExistence type="predicted"/>
<dbReference type="AlphaFoldDB" id="A0A7N0ZYR1"/>
<name>A0A7N0ZYR1_KALFE</name>
<dbReference type="EnsemblPlants" id="Kaladp0055s0297.1.v1.1">
    <property type="protein sequence ID" value="Kaladp0055s0297.1.v1.1.CDS.1"/>
    <property type="gene ID" value="Kaladp0055s0297.v1.1"/>
</dbReference>
<keyword evidence="2" id="KW-1185">Reference proteome</keyword>
<dbReference type="Proteomes" id="UP000594263">
    <property type="component" value="Unplaced"/>
</dbReference>
<protein>
    <submittedName>
        <fullName evidence="1">Uncharacterized protein</fullName>
    </submittedName>
</protein>
<evidence type="ECO:0000313" key="2">
    <source>
        <dbReference type="Proteomes" id="UP000594263"/>
    </source>
</evidence>
<organism evidence="1 2">
    <name type="scientific">Kalanchoe fedtschenkoi</name>
    <name type="common">Lavender scallops</name>
    <name type="synonym">South American air plant</name>
    <dbReference type="NCBI Taxonomy" id="63787"/>
    <lineage>
        <taxon>Eukaryota</taxon>
        <taxon>Viridiplantae</taxon>
        <taxon>Streptophyta</taxon>
        <taxon>Embryophyta</taxon>
        <taxon>Tracheophyta</taxon>
        <taxon>Spermatophyta</taxon>
        <taxon>Magnoliopsida</taxon>
        <taxon>eudicotyledons</taxon>
        <taxon>Gunneridae</taxon>
        <taxon>Pentapetalae</taxon>
        <taxon>Saxifragales</taxon>
        <taxon>Crassulaceae</taxon>
        <taxon>Kalanchoe</taxon>
    </lineage>
</organism>
<reference evidence="1" key="1">
    <citation type="submission" date="2021-01" db="UniProtKB">
        <authorList>
            <consortium name="EnsemblPlants"/>
        </authorList>
    </citation>
    <scope>IDENTIFICATION</scope>
</reference>
<sequence>MSNIPTSLTNSSLTQFHLTISASDPWPFSITLSAF</sequence>